<dbReference type="CDD" id="cd16018">
    <property type="entry name" value="Enpp"/>
    <property type="match status" value="1"/>
</dbReference>
<accession>A0A8S3THJ4</accession>
<dbReference type="OrthoDB" id="415411at2759"/>
<keyword evidence="2" id="KW-1185">Reference proteome</keyword>
<sequence length="424" mass="48330">MDKLVLLVLASMFVININCIQVLLVSMDGFRWDYLTKVSTPNFDRLARHGTKARYINNTFITKTFPSHYSIVTGLYEESHGIIGNKMYDPVFNSTFNLRNHETRWWNGGEPLWVTARRQNLTSATYFWAGSEAEIRGYRPNIWKPYKKSVPFKNRIDTAIKWLTDKQIDLVLLYFHEPDATGHAYGPDSPQIIDKVKAMDKILGYLLDKFDSHTLTNKVNLILTSDHGMTTIDTANKVVDITDHVDMSKIQFTVDNGPIMQVQPILGQIDNVVRSLRKVSHISVFKKEEIPYHWHYRNNRRIMPVFLLAEEGWSITKNKTLASLYRGRGAHGYDNRLNSMKPIFLARGPNIKENYITDTFRSIDIYSTICHLLDIKPAPNNGSLTVTSSFLVATKGSNAANANIVSFLTFVLCTLLKILGAVCC</sequence>
<dbReference type="AlphaFoldDB" id="A0A8S3THJ4"/>
<dbReference type="EMBL" id="CAJPWZ010002131">
    <property type="protein sequence ID" value="CAG2231142.1"/>
    <property type="molecule type" value="Genomic_DNA"/>
</dbReference>
<dbReference type="SUPFAM" id="SSF53649">
    <property type="entry name" value="Alkaline phosphatase-like"/>
    <property type="match status" value="1"/>
</dbReference>
<dbReference type="Proteomes" id="UP000683360">
    <property type="component" value="Unassembled WGS sequence"/>
</dbReference>
<comment type="caution">
    <text evidence="1">The sequence shown here is derived from an EMBL/GenBank/DDBJ whole genome shotgun (WGS) entry which is preliminary data.</text>
</comment>
<dbReference type="Gene3D" id="3.40.720.10">
    <property type="entry name" value="Alkaline Phosphatase, subunit A"/>
    <property type="match status" value="1"/>
</dbReference>
<organism evidence="1 2">
    <name type="scientific">Mytilus edulis</name>
    <name type="common">Blue mussel</name>
    <dbReference type="NCBI Taxonomy" id="6550"/>
    <lineage>
        <taxon>Eukaryota</taxon>
        <taxon>Metazoa</taxon>
        <taxon>Spiralia</taxon>
        <taxon>Lophotrochozoa</taxon>
        <taxon>Mollusca</taxon>
        <taxon>Bivalvia</taxon>
        <taxon>Autobranchia</taxon>
        <taxon>Pteriomorphia</taxon>
        <taxon>Mytilida</taxon>
        <taxon>Mytiloidea</taxon>
        <taxon>Mytilidae</taxon>
        <taxon>Mytilinae</taxon>
        <taxon>Mytilus</taxon>
    </lineage>
</organism>
<proteinExistence type="predicted"/>
<gene>
    <name evidence="1" type="ORF">MEDL_43839</name>
</gene>
<dbReference type="InterPro" id="IPR002591">
    <property type="entry name" value="Phosphodiest/P_Trfase"/>
</dbReference>
<evidence type="ECO:0000313" key="2">
    <source>
        <dbReference type="Proteomes" id="UP000683360"/>
    </source>
</evidence>
<dbReference type="InterPro" id="IPR017850">
    <property type="entry name" value="Alkaline_phosphatase_core_sf"/>
</dbReference>
<name>A0A8S3THJ4_MYTED</name>
<dbReference type="GO" id="GO:0016787">
    <property type="term" value="F:hydrolase activity"/>
    <property type="evidence" value="ECO:0007669"/>
    <property type="project" value="UniProtKB-KW"/>
</dbReference>
<evidence type="ECO:0000313" key="1">
    <source>
        <dbReference type="EMBL" id="CAG2231142.1"/>
    </source>
</evidence>
<keyword evidence="1" id="KW-0378">Hydrolase</keyword>
<dbReference type="Gene3D" id="3.30.1360.180">
    <property type="match status" value="1"/>
</dbReference>
<dbReference type="Pfam" id="PF01663">
    <property type="entry name" value="Phosphodiest"/>
    <property type="match status" value="1"/>
</dbReference>
<protein>
    <submittedName>
        <fullName evidence="1">ENPP5</fullName>
        <ecNumber evidence="1">3.1.-.-</ecNumber>
    </submittedName>
</protein>
<dbReference type="PANTHER" id="PTHR10151">
    <property type="entry name" value="ECTONUCLEOTIDE PYROPHOSPHATASE/PHOSPHODIESTERASE"/>
    <property type="match status" value="1"/>
</dbReference>
<dbReference type="EC" id="3.1.-.-" evidence="1"/>
<reference evidence="1" key="1">
    <citation type="submission" date="2021-03" db="EMBL/GenBank/DDBJ databases">
        <authorList>
            <person name="Bekaert M."/>
        </authorList>
    </citation>
    <scope>NUCLEOTIDE SEQUENCE</scope>
</reference>
<dbReference type="PANTHER" id="PTHR10151:SF126">
    <property type="entry name" value="ECTONUCLEOTIDE PYROPHOSPHATASE_PHOSPHODIESTERASE FAMILY MEMBER 7-LIKE"/>
    <property type="match status" value="1"/>
</dbReference>